<evidence type="ECO:0000259" key="1">
    <source>
        <dbReference type="PROSITE" id="PS01148"/>
    </source>
</evidence>
<dbReference type="Proteomes" id="UP000000272">
    <property type="component" value="Chromosome"/>
</dbReference>
<dbReference type="InterPro" id="IPR036868">
    <property type="entry name" value="TusA-like_sf"/>
</dbReference>
<dbReference type="KEGG" id="toc:Toce_0082"/>
<dbReference type="STRING" id="555079.Toce_0082"/>
<dbReference type="SUPFAM" id="SSF64307">
    <property type="entry name" value="SirA-like"/>
    <property type="match status" value="1"/>
</dbReference>
<dbReference type="Pfam" id="PF01206">
    <property type="entry name" value="TusA"/>
    <property type="match status" value="1"/>
</dbReference>
<dbReference type="InterPro" id="IPR001455">
    <property type="entry name" value="TusA-like"/>
</dbReference>
<dbReference type="OrthoDB" id="9800872at2"/>
<keyword evidence="3" id="KW-1185">Reference proteome</keyword>
<sequence length="76" mass="8638">MTEYLIDSLGDMCPVPNLKVQAKIKKLRPGDRIVILTDHSCAVTTIVDEMKRKRLKTKVEEVENGVWRVVISMAAR</sequence>
<dbReference type="eggNOG" id="COG0425">
    <property type="taxonomic scope" value="Bacteria"/>
</dbReference>
<evidence type="ECO:0000313" key="2">
    <source>
        <dbReference type="EMBL" id="ADL06874.1"/>
    </source>
</evidence>
<accession>D9RZH6</accession>
<gene>
    <name evidence="2" type="ordered locus">Toce_0082</name>
</gene>
<dbReference type="AlphaFoldDB" id="D9RZH6"/>
<dbReference type="PROSITE" id="PS01148">
    <property type="entry name" value="UPF0033"/>
    <property type="match status" value="1"/>
</dbReference>
<dbReference type="EMBL" id="CP002131">
    <property type="protein sequence ID" value="ADL06874.1"/>
    <property type="molecule type" value="Genomic_DNA"/>
</dbReference>
<evidence type="ECO:0000313" key="3">
    <source>
        <dbReference type="Proteomes" id="UP000000272"/>
    </source>
</evidence>
<organism evidence="2 3">
    <name type="scientific">Thermosediminibacter oceani (strain ATCC BAA-1034 / DSM 16646 / JW/IW-1228P)</name>
    <dbReference type="NCBI Taxonomy" id="555079"/>
    <lineage>
        <taxon>Bacteria</taxon>
        <taxon>Bacillati</taxon>
        <taxon>Bacillota</taxon>
        <taxon>Clostridia</taxon>
        <taxon>Thermosediminibacterales</taxon>
        <taxon>Thermosediminibacteraceae</taxon>
        <taxon>Thermosediminibacter</taxon>
    </lineage>
</organism>
<name>D9RZH6_THEOJ</name>
<dbReference type="Gene3D" id="3.30.110.40">
    <property type="entry name" value="TusA-like domain"/>
    <property type="match status" value="1"/>
</dbReference>
<proteinExistence type="predicted"/>
<feature type="domain" description="UPF0033" evidence="1">
    <location>
        <begin position="6"/>
        <end position="30"/>
    </location>
</feature>
<protein>
    <recommendedName>
        <fullName evidence="1">UPF0033 domain-containing protein</fullName>
    </recommendedName>
</protein>
<reference evidence="2 3" key="1">
    <citation type="journal article" date="2010" name="Stand. Genomic Sci.">
        <title>Complete genome sequence of Thermosediminibacter oceani type strain (JW/IW-1228P).</title>
        <authorList>
            <person name="Pitluck S."/>
            <person name="Yasawong M."/>
            <person name="Munk C."/>
            <person name="Nolan M."/>
            <person name="Lapidus A."/>
            <person name="Lucas S."/>
            <person name="Glavina Del Rio T."/>
            <person name="Tice H."/>
            <person name="Cheng J.F."/>
            <person name="Bruce D."/>
            <person name="Detter C."/>
            <person name="Tapia R."/>
            <person name="Han C."/>
            <person name="Goodwin L."/>
            <person name="Liolios K."/>
            <person name="Ivanova N."/>
            <person name="Mavromatis K."/>
            <person name="Mikhailova N."/>
            <person name="Pati A."/>
            <person name="Chen A."/>
            <person name="Palaniappan K."/>
            <person name="Land M."/>
            <person name="Hauser L."/>
            <person name="Chang Y.J."/>
            <person name="Jeffries C.D."/>
            <person name="Rohde M."/>
            <person name="Spring S."/>
            <person name="Sikorski J."/>
            <person name="Goker M."/>
            <person name="Woyke T."/>
            <person name="Bristow J."/>
            <person name="Eisen J.A."/>
            <person name="Markowitz V."/>
            <person name="Hugenholtz P."/>
            <person name="Kyrpides N.C."/>
            <person name="Klenk H.P."/>
        </authorList>
    </citation>
    <scope>NUCLEOTIDE SEQUENCE [LARGE SCALE GENOMIC DNA]</scope>
    <source>
        <strain evidence="3">ATCC BAA-1034 / DSM 16646 / JW/IW-1228P</strain>
    </source>
</reference>
<dbReference type="HOGENOM" id="CLU_165255_0_1_9"/>
<dbReference type="RefSeq" id="WP_013274926.1">
    <property type="nucleotide sequence ID" value="NC_014377.1"/>
</dbReference>